<reference evidence="1 2" key="1">
    <citation type="submission" date="2019-06" db="EMBL/GenBank/DDBJ databases">
        <title>Draft genomes of female and male turbot (Scophthalmus maximus).</title>
        <authorList>
            <person name="Xu H."/>
            <person name="Xu X.-W."/>
            <person name="Shao C."/>
            <person name="Chen S."/>
        </authorList>
    </citation>
    <scope>NUCLEOTIDE SEQUENCE [LARGE SCALE GENOMIC DNA]</scope>
    <source>
        <strain evidence="1">Ysfricsl-2016a</strain>
        <tissue evidence="1">Blood</tissue>
    </source>
</reference>
<name>A0A6A4RYQ3_SCOMX</name>
<evidence type="ECO:0000313" key="1">
    <source>
        <dbReference type="EMBL" id="KAF0025429.1"/>
    </source>
</evidence>
<dbReference type="EMBL" id="VEVO01000020">
    <property type="protein sequence ID" value="KAF0025429.1"/>
    <property type="molecule type" value="Genomic_DNA"/>
</dbReference>
<evidence type="ECO:0000313" key="2">
    <source>
        <dbReference type="Proteomes" id="UP000438429"/>
    </source>
</evidence>
<protein>
    <submittedName>
        <fullName evidence="1">Uncharacterized protein</fullName>
    </submittedName>
</protein>
<accession>A0A6A4RYQ3</accession>
<organism evidence="1 2">
    <name type="scientific">Scophthalmus maximus</name>
    <name type="common">Turbot</name>
    <name type="synonym">Psetta maxima</name>
    <dbReference type="NCBI Taxonomy" id="52904"/>
    <lineage>
        <taxon>Eukaryota</taxon>
        <taxon>Metazoa</taxon>
        <taxon>Chordata</taxon>
        <taxon>Craniata</taxon>
        <taxon>Vertebrata</taxon>
        <taxon>Euteleostomi</taxon>
        <taxon>Actinopterygii</taxon>
        <taxon>Neopterygii</taxon>
        <taxon>Teleostei</taxon>
        <taxon>Neoteleostei</taxon>
        <taxon>Acanthomorphata</taxon>
        <taxon>Carangaria</taxon>
        <taxon>Pleuronectiformes</taxon>
        <taxon>Pleuronectoidei</taxon>
        <taxon>Scophthalmidae</taxon>
        <taxon>Scophthalmus</taxon>
    </lineage>
</organism>
<dbReference type="Proteomes" id="UP000438429">
    <property type="component" value="Unassembled WGS sequence"/>
</dbReference>
<comment type="caution">
    <text evidence="1">The sequence shown here is derived from an EMBL/GenBank/DDBJ whole genome shotgun (WGS) entry which is preliminary data.</text>
</comment>
<proteinExistence type="predicted"/>
<sequence>MGRPELYTFTFALCFHMLPEKRTHSPAFTSGRSCRRLNANQINLKGQELNGKMKISDKLSNKSQESIMLIPAFGNDFIFVSPCFRSL</sequence>
<dbReference type="AlphaFoldDB" id="A0A6A4RYQ3"/>
<gene>
    <name evidence="1" type="ORF">F2P81_022310</name>
</gene>